<accession>A0ABW2RHR4</accession>
<reference evidence="2" key="1">
    <citation type="journal article" date="2019" name="Int. J. Syst. Evol. Microbiol.">
        <title>The Global Catalogue of Microorganisms (GCM) 10K type strain sequencing project: providing services to taxonomists for standard genome sequencing and annotation.</title>
        <authorList>
            <consortium name="The Broad Institute Genomics Platform"/>
            <consortium name="The Broad Institute Genome Sequencing Center for Infectious Disease"/>
            <person name="Wu L."/>
            <person name="Ma J."/>
        </authorList>
    </citation>
    <scope>NUCLEOTIDE SEQUENCE [LARGE SCALE GENOMIC DNA]</scope>
    <source>
        <strain evidence="2">CGMCC 1.12942</strain>
    </source>
</reference>
<evidence type="ECO:0000313" key="1">
    <source>
        <dbReference type="EMBL" id="MFC7440554.1"/>
    </source>
</evidence>
<dbReference type="EMBL" id="JBHTBW010000014">
    <property type="protein sequence ID" value="MFC7440554.1"/>
    <property type="molecule type" value="Genomic_DNA"/>
</dbReference>
<organism evidence="1 2">
    <name type="scientific">Laceyella putida</name>
    <dbReference type="NCBI Taxonomy" id="110101"/>
    <lineage>
        <taxon>Bacteria</taxon>
        <taxon>Bacillati</taxon>
        <taxon>Bacillota</taxon>
        <taxon>Bacilli</taxon>
        <taxon>Bacillales</taxon>
        <taxon>Thermoactinomycetaceae</taxon>
        <taxon>Laceyella</taxon>
    </lineage>
</organism>
<sequence>MIGTYFWFFRSVFSVMAVFYGDDYRAECEKDEKTGQKEKEISRRGRFPFFFLRFNAFLPV</sequence>
<proteinExistence type="predicted"/>
<evidence type="ECO:0000313" key="2">
    <source>
        <dbReference type="Proteomes" id="UP001596500"/>
    </source>
</evidence>
<comment type="caution">
    <text evidence="1">The sequence shown here is derived from an EMBL/GenBank/DDBJ whole genome shotgun (WGS) entry which is preliminary data.</text>
</comment>
<protein>
    <recommendedName>
        <fullName evidence="3">YqzL family protein</fullName>
    </recommendedName>
</protein>
<dbReference type="RefSeq" id="WP_379863835.1">
    <property type="nucleotide sequence ID" value="NZ_JBHTBW010000014.1"/>
</dbReference>
<dbReference type="Proteomes" id="UP001596500">
    <property type="component" value="Unassembled WGS sequence"/>
</dbReference>
<evidence type="ECO:0008006" key="3">
    <source>
        <dbReference type="Google" id="ProtNLM"/>
    </source>
</evidence>
<keyword evidence="2" id="KW-1185">Reference proteome</keyword>
<name>A0ABW2RHR4_9BACL</name>
<gene>
    <name evidence="1" type="ORF">ACFQNG_05270</name>
</gene>